<feature type="region of interest" description="Disordered" evidence="2">
    <location>
        <begin position="265"/>
        <end position="286"/>
    </location>
</feature>
<gene>
    <name evidence="4" type="ORF">TVY486_0700480</name>
</gene>
<dbReference type="Gene3D" id="3.40.50.10190">
    <property type="entry name" value="BRCT domain"/>
    <property type="match status" value="1"/>
</dbReference>
<name>G0TXL4_TRYVY</name>
<dbReference type="PROSITE" id="PS50172">
    <property type="entry name" value="BRCT"/>
    <property type="match status" value="1"/>
</dbReference>
<dbReference type="PANTHER" id="PTHR13561">
    <property type="entry name" value="DNA REPLICATION REGULATOR DPB11-RELATED"/>
    <property type="match status" value="1"/>
</dbReference>
<feature type="compositionally biased region" description="Polar residues" evidence="2">
    <location>
        <begin position="621"/>
        <end position="636"/>
    </location>
</feature>
<feature type="region of interest" description="Disordered" evidence="2">
    <location>
        <begin position="1365"/>
        <end position="1395"/>
    </location>
</feature>
<feature type="compositionally biased region" description="Polar residues" evidence="2">
    <location>
        <begin position="1318"/>
        <end position="1332"/>
    </location>
</feature>
<evidence type="ECO:0000313" key="4">
    <source>
        <dbReference type="EMBL" id="CCC48705.1"/>
    </source>
</evidence>
<protein>
    <recommendedName>
        <fullName evidence="3">BRCT domain-containing protein</fullName>
    </recommendedName>
</protein>
<dbReference type="InterPro" id="IPR001357">
    <property type="entry name" value="BRCT_dom"/>
</dbReference>
<feature type="region of interest" description="Disordered" evidence="2">
    <location>
        <begin position="307"/>
        <end position="339"/>
    </location>
</feature>
<sequence>MVLSGYYVCFSGFLDFEDDVSDTDSDVQLVTTVKAGGEPVVTPACDLLCQPPSLQKMKKLATSLNAVIQTKITKRTTVLVAGQGLTRKRLVADEQRIPVVSARWLESNGRLPLAECQVPLLHGYTFCATQMSADEERALALIINRNGGTFNRTLSAQTSMLFVPSDWLRHWRQQQQRHLTTCGSHASTSIGPLLPEKISFAWATNIPVVDYKRFLDLAALCDSAVGGKEKAKLRTDFDTIASVCALLPSVADGVVPPTQMKEHAQSAVAKGATEESAVKVTKDKRVKSEGLSYEGQDRFFRKRCRDLDDRSSSVKGEPGSRNGAHGEPAPRPVVGGDSPDAPDVVNSAFTTPKQGQRIRTEFHGVGAGGNKPMNSFEMCKTTPCGSHASGLSTNTVITACGRPSPDAFIECEASMGSQCSNEFDVFQSQGEQKTVVKVNGSSLVPEKTTSLTCEFFFSQSSPFLQIVLLHCTPKQLVECIRMSICCRFLRTPIVTPFTDVVVIGDEPVHDPLDLNAIAPLEMGVGRQRQQPAVAAFAQLRERICLAYSLPLERIVTVDWLKDCYQRMLTLNEDAITADGACGDTKFCAAPLPLSYVAPTNKYCLSSSVDAAVRFMHEQQPPKFSSEMSNPQQSQKSSGEKEGVKGDVKVNKSEVVATNQQKNEFASGSSEQGKGTDTEQKRYEIDVRLANQRVVSLLNLLGGAVDAVEKRCFSLSSALFCFVEQDFSRVELGVIRGLVNYGKGSWVKMTRDEWSRALSRKASVGTRDKNGCDELLEGQKEHDEINSSAIASVRQLSATHKRLYRECVRSMALKIDTFPENMAWLIEDEAPQQFSDISNCQRTVRRKPTLSQPQHVFYVMPHGDQRPTEVMLLGGSHTARVTRADAKNSLTNARHPLRYLPTVTQDYVLCSLAAQHLLEPGSCFLFYKPAPGKAERLVLEKYWRHRAGDADGNSNSGRSGHGMERDAVRGERVMVSPWIGPRRLEKAPTIGVSICFHCVMPQFDQEEESCKGKQEAAAVALRRVLLNCLAAAVGELDGRCADVFLVDKVTHVVVVDVASIFSSDMPSTGADPSHNFSTQLFYLLASETDVEKARSALLARSSKWPPGVQNSQLFPGLVEHVAAGRISLVGMEWLEASVAWGVFVDEARFALPLPKLHCQQFPQSAATPNISPDSAPLTPPGYPRQTDVTLLPFTSSERHSSCLVHYSPQSTGNYEFNFATPASTPGRVGLGTPQMQHTTAQHVPFMPIVLDAVCHESGLVAMMETDNDVSETAPLVPTSNDMCTKENAENVVKPNEMDDCMDFVVPVDRTLSFDENEGTPATGSADKSGNTPPARNILMQGSECAKAVQAMSQHLDLNTAVGRAGCAKRRQESQQQQPLRTSLPLPLPKSFHGSLKPPYTRRNAAGCLFIHIVKDLAKKEQLEAFCTKLSDSLPHSRCHTGDSAQFPRPCSFSQQHLHASTNPVGVVTAVKFVPTIREADVLVTHQLSQRESVLAAVAAGIWVVTSKALEDCERLQSFHPLHDLSVYEWCKELLPPDSPRYCYRIARQCRIRRLNFHATGSRLFDGKRCVFIRADTPLGVRRLHSLKNVVEAGGGVVSSTTFPGLSNEGEVVPNANGKNAMSAVTESGDLDEQGSAERCSAEAESRLLSKAASRLLDFILKQVSGWEEDISEACDHAHDIQHLKELIVLFDAYEQGKSPPRLQYALANALKDANEAFAQAKHQALKRLGCHRSPKEAPTCEEPTVFDKVNEKRSAGDASPSVLSPIYMEDGMPFAEVVRLYTSDWVALKVQQQPVSPFCSVVLSV</sequence>
<reference evidence="4" key="1">
    <citation type="journal article" date="2012" name="Proc. Natl. Acad. Sci. U.S.A.">
        <title>Antigenic diversity is generated by distinct evolutionary mechanisms in African trypanosome species.</title>
        <authorList>
            <person name="Jackson A.P."/>
            <person name="Berry A."/>
            <person name="Aslett M."/>
            <person name="Allison H.C."/>
            <person name="Burton P."/>
            <person name="Vavrova-Anderson J."/>
            <person name="Brown R."/>
            <person name="Browne H."/>
            <person name="Corton N."/>
            <person name="Hauser H."/>
            <person name="Gamble J."/>
            <person name="Gilderthorp R."/>
            <person name="Marcello L."/>
            <person name="McQuillan J."/>
            <person name="Otto T.D."/>
            <person name="Quail M.A."/>
            <person name="Sanders M.J."/>
            <person name="van Tonder A."/>
            <person name="Ginger M.L."/>
            <person name="Field M.C."/>
            <person name="Barry J.D."/>
            <person name="Hertz-Fowler C."/>
            <person name="Berriman M."/>
        </authorList>
    </citation>
    <scope>NUCLEOTIDE SEQUENCE</scope>
    <source>
        <strain evidence="4">Y486</strain>
    </source>
</reference>
<dbReference type="VEuPathDB" id="TriTrypDB:TvY486_0700480"/>
<evidence type="ECO:0000256" key="1">
    <source>
        <dbReference type="ARBA" id="ARBA00022737"/>
    </source>
</evidence>
<dbReference type="GO" id="GO:0033314">
    <property type="term" value="P:mitotic DNA replication checkpoint signaling"/>
    <property type="evidence" value="ECO:0007669"/>
    <property type="project" value="TreeGrafter"/>
</dbReference>
<evidence type="ECO:0000259" key="3">
    <source>
        <dbReference type="PROSITE" id="PS50172"/>
    </source>
</evidence>
<dbReference type="PANTHER" id="PTHR13561:SF20">
    <property type="entry name" value="DNA TOPOISOMERASE 2-BINDING PROTEIN 1"/>
    <property type="match status" value="1"/>
</dbReference>
<dbReference type="SUPFAM" id="SSF52113">
    <property type="entry name" value="BRCT domain"/>
    <property type="match status" value="1"/>
</dbReference>
<organism evidence="4">
    <name type="scientific">Trypanosoma vivax (strain Y486)</name>
    <dbReference type="NCBI Taxonomy" id="1055687"/>
    <lineage>
        <taxon>Eukaryota</taxon>
        <taxon>Discoba</taxon>
        <taxon>Euglenozoa</taxon>
        <taxon>Kinetoplastea</taxon>
        <taxon>Metakinetoplastina</taxon>
        <taxon>Trypanosomatida</taxon>
        <taxon>Trypanosomatidae</taxon>
        <taxon>Trypanosoma</taxon>
        <taxon>Duttonella</taxon>
    </lineage>
</organism>
<dbReference type="GO" id="GO:0007095">
    <property type="term" value="P:mitotic G2 DNA damage checkpoint signaling"/>
    <property type="evidence" value="ECO:0007669"/>
    <property type="project" value="TreeGrafter"/>
</dbReference>
<evidence type="ECO:0000256" key="2">
    <source>
        <dbReference type="SAM" id="MobiDB-lite"/>
    </source>
</evidence>
<keyword evidence="1" id="KW-0677">Repeat</keyword>
<accession>G0TXL4</accession>
<proteinExistence type="predicted"/>
<dbReference type="InterPro" id="IPR036420">
    <property type="entry name" value="BRCT_dom_sf"/>
</dbReference>
<dbReference type="OMA" id="FAWATNI"/>
<feature type="compositionally biased region" description="Basic and acidic residues" evidence="2">
    <location>
        <begin position="272"/>
        <end position="286"/>
    </location>
</feature>
<dbReference type="GO" id="GO:0006270">
    <property type="term" value="P:DNA replication initiation"/>
    <property type="evidence" value="ECO:0007669"/>
    <property type="project" value="TreeGrafter"/>
</dbReference>
<feature type="region of interest" description="Disordered" evidence="2">
    <location>
        <begin position="1312"/>
        <end position="1335"/>
    </location>
</feature>
<dbReference type="Pfam" id="PF12738">
    <property type="entry name" value="PTCB-BRCT"/>
    <property type="match status" value="1"/>
</dbReference>
<feature type="domain" description="BRCT" evidence="3">
    <location>
        <begin position="1"/>
        <end position="105"/>
    </location>
</feature>
<dbReference type="EMBL" id="HE573023">
    <property type="protein sequence ID" value="CCC48705.1"/>
    <property type="molecule type" value="Genomic_DNA"/>
</dbReference>
<feature type="region of interest" description="Disordered" evidence="2">
    <location>
        <begin position="619"/>
        <end position="645"/>
    </location>
</feature>